<proteinExistence type="predicted"/>
<dbReference type="Proteomes" id="UP000799118">
    <property type="component" value="Unassembled WGS sequence"/>
</dbReference>
<keyword evidence="2" id="KW-1185">Reference proteome</keyword>
<organism evidence="1 2">
    <name type="scientific">Gymnopus androsaceus JB14</name>
    <dbReference type="NCBI Taxonomy" id="1447944"/>
    <lineage>
        <taxon>Eukaryota</taxon>
        <taxon>Fungi</taxon>
        <taxon>Dikarya</taxon>
        <taxon>Basidiomycota</taxon>
        <taxon>Agaricomycotina</taxon>
        <taxon>Agaricomycetes</taxon>
        <taxon>Agaricomycetidae</taxon>
        <taxon>Agaricales</taxon>
        <taxon>Marasmiineae</taxon>
        <taxon>Omphalotaceae</taxon>
        <taxon>Gymnopus</taxon>
    </lineage>
</organism>
<sequence>MKPAKVFTPRQRRKEMGFLNFNMTAGVTTPAALARMRRAGASVAGAATLLGKQGVGAFEFLSQGDV</sequence>
<dbReference type="AlphaFoldDB" id="A0A6A4I1E2"/>
<protein>
    <submittedName>
        <fullName evidence="1">Uncharacterized protein</fullName>
    </submittedName>
</protein>
<dbReference type="EMBL" id="ML769422">
    <property type="protein sequence ID" value="KAE9403790.1"/>
    <property type="molecule type" value="Genomic_DNA"/>
</dbReference>
<dbReference type="OrthoDB" id="14784at2759"/>
<evidence type="ECO:0000313" key="1">
    <source>
        <dbReference type="EMBL" id="KAE9403790.1"/>
    </source>
</evidence>
<name>A0A6A4I1E2_9AGAR</name>
<gene>
    <name evidence="1" type="ORF">BT96DRAFT_917347</name>
</gene>
<reference evidence="1" key="1">
    <citation type="journal article" date="2019" name="Environ. Microbiol.">
        <title>Fungal ecological strategies reflected in gene transcription - a case study of two litter decomposers.</title>
        <authorList>
            <person name="Barbi F."/>
            <person name="Kohler A."/>
            <person name="Barry K."/>
            <person name="Baskaran P."/>
            <person name="Daum C."/>
            <person name="Fauchery L."/>
            <person name="Ihrmark K."/>
            <person name="Kuo A."/>
            <person name="LaButti K."/>
            <person name="Lipzen A."/>
            <person name="Morin E."/>
            <person name="Grigoriev I.V."/>
            <person name="Henrissat B."/>
            <person name="Lindahl B."/>
            <person name="Martin F."/>
        </authorList>
    </citation>
    <scope>NUCLEOTIDE SEQUENCE</scope>
    <source>
        <strain evidence="1">JB14</strain>
    </source>
</reference>
<accession>A0A6A4I1E2</accession>
<evidence type="ECO:0000313" key="2">
    <source>
        <dbReference type="Proteomes" id="UP000799118"/>
    </source>
</evidence>